<keyword evidence="10" id="KW-1185">Reference proteome</keyword>
<dbReference type="NCBIfam" id="TIGR00229">
    <property type="entry name" value="sensory_box"/>
    <property type="match status" value="4"/>
</dbReference>
<dbReference type="SMART" id="SM00387">
    <property type="entry name" value="HATPase_c"/>
    <property type="match status" value="1"/>
</dbReference>
<accession>A0A5C5Y830</accession>
<evidence type="ECO:0000259" key="7">
    <source>
        <dbReference type="PROSITE" id="PS50112"/>
    </source>
</evidence>
<feature type="domain" description="PAC" evidence="8">
    <location>
        <begin position="480"/>
        <end position="532"/>
    </location>
</feature>
<dbReference type="EMBL" id="SJPL01000001">
    <property type="protein sequence ID" value="TWT69502.1"/>
    <property type="molecule type" value="Genomic_DNA"/>
</dbReference>
<sequence length="756" mass="85621">MQSLREYLNAAPDLVYQALDLATAGFYVCPISDPSGAGQVREARSADANSCGRLTDVFFSKRAFASLGRPIPDNDLWQTWVSLIHPEDRQRVVDEIKHAMNQTSATVLIEYRLLRDDGSYRFTRESGKTVRPDQLGRTCYLGVLSDIDRQVEFERRLIRQNHDTQTILDTIPTCIWVKDEHSRIERINRAAAEGTGLPPEQIVGKLTRDVYPTEAKRFEETDATIMQGDMVRAVPEKLVHRDGSFRNMLIDKYKLQCDADSRARILVVGSDVTELVSTQRAMAKSEALFRTMFDSSPIGMLLVGNDGMIRLANERCQAMFGYQDGDLINHSIEQLVPLSSRGAHRRHRDTFSSVPEGRRRGDIRHLPAVRKDGSKFVVDVWLTNVSVDNQVMTLASVSDVTEQANTETRLKLAVEVGNVGFWETDPNTGRVELSPQALRQMGITEPITDVQGFLDRLHPDDREATLKAFDDHVRGDLPIYEAVFRLLHVDGDYRWVISRGICIRDDDGVAQPAVGFHIDITEQQEMKLELERSNQDLDRFAYIASHDLKAPLRGIQNIVGWLKEDLDDQADPDIDDHLRLLTTQADRMNRLLDDLLQYARIGRESVAVQDVDLAKTVPELFQFISPPPHIRLEIPGDLPTFQTARAPLEQVIRNLFTNAVQHAGSQNDRIEFDCRRDGEFYCFRVRDWGKGVPAEYHEKVFQLFQSITPRDRQSGTGLGLALVRRLVEQAGGRAWVESPQDGGAAFGFTWPVKYRV</sequence>
<evidence type="ECO:0000256" key="5">
    <source>
        <dbReference type="ARBA" id="ARBA00022777"/>
    </source>
</evidence>
<dbReference type="PRINTS" id="PR00344">
    <property type="entry name" value="BCTRLSENSOR"/>
</dbReference>
<dbReference type="InterPro" id="IPR001610">
    <property type="entry name" value="PAC"/>
</dbReference>
<dbReference type="Gene3D" id="3.30.450.20">
    <property type="entry name" value="PAS domain"/>
    <property type="match status" value="4"/>
</dbReference>
<dbReference type="SUPFAM" id="SSF55874">
    <property type="entry name" value="ATPase domain of HSP90 chaperone/DNA topoisomerase II/histidine kinase"/>
    <property type="match status" value="1"/>
</dbReference>
<dbReference type="CDD" id="cd00082">
    <property type="entry name" value="HisKA"/>
    <property type="match status" value="1"/>
</dbReference>
<dbReference type="InterPro" id="IPR000014">
    <property type="entry name" value="PAS"/>
</dbReference>
<dbReference type="PANTHER" id="PTHR43304:SF1">
    <property type="entry name" value="PAC DOMAIN-CONTAINING PROTEIN"/>
    <property type="match status" value="1"/>
</dbReference>
<dbReference type="SMART" id="SM00086">
    <property type="entry name" value="PAC"/>
    <property type="match status" value="2"/>
</dbReference>
<evidence type="ECO:0000259" key="6">
    <source>
        <dbReference type="PROSITE" id="PS50109"/>
    </source>
</evidence>
<dbReference type="SMART" id="SM00388">
    <property type="entry name" value="HisKA"/>
    <property type="match status" value="1"/>
</dbReference>
<dbReference type="InterPro" id="IPR003594">
    <property type="entry name" value="HATPase_dom"/>
</dbReference>
<dbReference type="InterPro" id="IPR005467">
    <property type="entry name" value="His_kinase_dom"/>
</dbReference>
<dbReference type="CDD" id="cd00130">
    <property type="entry name" value="PAS"/>
    <property type="match status" value="4"/>
</dbReference>
<dbReference type="InterPro" id="IPR036097">
    <property type="entry name" value="HisK_dim/P_sf"/>
</dbReference>
<comment type="caution">
    <text evidence="9">The sequence shown here is derived from an EMBL/GenBank/DDBJ whole genome shotgun (WGS) entry which is preliminary data.</text>
</comment>
<evidence type="ECO:0000256" key="1">
    <source>
        <dbReference type="ARBA" id="ARBA00000085"/>
    </source>
</evidence>
<dbReference type="InterPro" id="IPR036890">
    <property type="entry name" value="HATPase_C_sf"/>
</dbReference>
<dbReference type="PANTHER" id="PTHR43304">
    <property type="entry name" value="PHYTOCHROME-LIKE PROTEIN CPH1"/>
    <property type="match status" value="1"/>
</dbReference>
<dbReference type="Gene3D" id="1.10.287.130">
    <property type="match status" value="1"/>
</dbReference>
<keyword evidence="3" id="KW-0597">Phosphoprotein</keyword>
<dbReference type="InterPro" id="IPR052162">
    <property type="entry name" value="Sensor_kinase/Photoreceptor"/>
</dbReference>
<keyword evidence="5" id="KW-0418">Kinase</keyword>
<dbReference type="Pfam" id="PF13188">
    <property type="entry name" value="PAS_8"/>
    <property type="match status" value="1"/>
</dbReference>
<dbReference type="Pfam" id="PF02518">
    <property type="entry name" value="HATPase_c"/>
    <property type="match status" value="1"/>
</dbReference>
<dbReference type="Pfam" id="PF08447">
    <property type="entry name" value="PAS_3"/>
    <property type="match status" value="2"/>
</dbReference>
<dbReference type="RefSeq" id="WP_146438905.1">
    <property type="nucleotide sequence ID" value="NZ_SJPL01000001.1"/>
</dbReference>
<protein>
    <recommendedName>
        <fullName evidence="2">histidine kinase</fullName>
        <ecNumber evidence="2">2.7.13.3</ecNumber>
    </recommendedName>
</protein>
<dbReference type="OrthoDB" id="231918at2"/>
<dbReference type="PROSITE" id="PS50112">
    <property type="entry name" value="PAS"/>
    <property type="match status" value="2"/>
</dbReference>
<dbReference type="Pfam" id="PF00512">
    <property type="entry name" value="HisKA"/>
    <property type="match status" value="1"/>
</dbReference>
<reference evidence="9 10" key="1">
    <citation type="submission" date="2019-02" db="EMBL/GenBank/DDBJ databases">
        <title>Deep-cultivation of Planctomycetes and their phenomic and genomic characterization uncovers novel biology.</title>
        <authorList>
            <person name="Wiegand S."/>
            <person name="Jogler M."/>
            <person name="Boedeker C."/>
            <person name="Pinto D."/>
            <person name="Vollmers J."/>
            <person name="Rivas-Marin E."/>
            <person name="Kohn T."/>
            <person name="Peeters S.H."/>
            <person name="Heuer A."/>
            <person name="Rast P."/>
            <person name="Oberbeckmann S."/>
            <person name="Bunk B."/>
            <person name="Jeske O."/>
            <person name="Meyerdierks A."/>
            <person name="Storesund J.E."/>
            <person name="Kallscheuer N."/>
            <person name="Luecker S."/>
            <person name="Lage O.M."/>
            <person name="Pohl T."/>
            <person name="Merkel B.J."/>
            <person name="Hornburger P."/>
            <person name="Mueller R.-W."/>
            <person name="Bruemmer F."/>
            <person name="Labrenz M."/>
            <person name="Spormann A.M."/>
            <person name="Op Den Camp H."/>
            <person name="Overmann J."/>
            <person name="Amann R."/>
            <person name="Jetten M.S.M."/>
            <person name="Mascher T."/>
            <person name="Medema M.H."/>
            <person name="Devos D.P."/>
            <person name="Kaster A.-K."/>
            <person name="Ovreas L."/>
            <person name="Rohde M."/>
            <person name="Galperin M.Y."/>
            <person name="Jogler C."/>
        </authorList>
    </citation>
    <scope>NUCLEOTIDE SEQUENCE [LARGE SCALE GENOMIC DNA]</scope>
    <source>
        <strain evidence="9 10">Pan14r</strain>
    </source>
</reference>
<dbReference type="Pfam" id="PF08448">
    <property type="entry name" value="PAS_4"/>
    <property type="match status" value="1"/>
</dbReference>
<keyword evidence="4 9" id="KW-0808">Transferase</keyword>
<dbReference type="EC" id="2.7.13.3" evidence="2"/>
<evidence type="ECO:0000256" key="3">
    <source>
        <dbReference type="ARBA" id="ARBA00022553"/>
    </source>
</evidence>
<evidence type="ECO:0000313" key="10">
    <source>
        <dbReference type="Proteomes" id="UP000317238"/>
    </source>
</evidence>
<dbReference type="InterPro" id="IPR013655">
    <property type="entry name" value="PAS_fold_3"/>
</dbReference>
<dbReference type="SUPFAM" id="SSF47384">
    <property type="entry name" value="Homodimeric domain of signal transducing histidine kinase"/>
    <property type="match status" value="1"/>
</dbReference>
<dbReference type="SUPFAM" id="SSF55785">
    <property type="entry name" value="PYP-like sensor domain (PAS domain)"/>
    <property type="match status" value="4"/>
</dbReference>
<dbReference type="InterPro" id="IPR003661">
    <property type="entry name" value="HisK_dim/P_dom"/>
</dbReference>
<feature type="domain" description="Histidine kinase" evidence="6">
    <location>
        <begin position="543"/>
        <end position="754"/>
    </location>
</feature>
<dbReference type="AlphaFoldDB" id="A0A5C5Y830"/>
<comment type="catalytic activity">
    <reaction evidence="1">
        <text>ATP + protein L-histidine = ADP + protein N-phospho-L-histidine.</text>
        <dbReference type="EC" id="2.7.13.3"/>
    </reaction>
</comment>
<name>A0A5C5Y830_9PLAN</name>
<dbReference type="InterPro" id="IPR000700">
    <property type="entry name" value="PAS-assoc_C"/>
</dbReference>
<dbReference type="SMART" id="SM00091">
    <property type="entry name" value="PAS"/>
    <property type="match status" value="3"/>
</dbReference>
<proteinExistence type="predicted"/>
<feature type="domain" description="PAS" evidence="7">
    <location>
        <begin position="285"/>
        <end position="331"/>
    </location>
</feature>
<feature type="domain" description="PAS" evidence="7">
    <location>
        <begin position="160"/>
        <end position="229"/>
    </location>
</feature>
<dbReference type="GO" id="GO:0000155">
    <property type="term" value="F:phosphorelay sensor kinase activity"/>
    <property type="evidence" value="ECO:0007669"/>
    <property type="project" value="InterPro"/>
</dbReference>
<dbReference type="InterPro" id="IPR013656">
    <property type="entry name" value="PAS_4"/>
</dbReference>
<dbReference type="Proteomes" id="UP000317238">
    <property type="component" value="Unassembled WGS sequence"/>
</dbReference>
<evidence type="ECO:0000313" key="9">
    <source>
        <dbReference type="EMBL" id="TWT69502.1"/>
    </source>
</evidence>
<evidence type="ECO:0000256" key="2">
    <source>
        <dbReference type="ARBA" id="ARBA00012438"/>
    </source>
</evidence>
<gene>
    <name evidence="9" type="primary">cph1_2</name>
    <name evidence="9" type="ORF">Pan14r_17900</name>
</gene>
<dbReference type="PROSITE" id="PS50113">
    <property type="entry name" value="PAC"/>
    <property type="match status" value="2"/>
</dbReference>
<dbReference type="Gene3D" id="3.30.565.10">
    <property type="entry name" value="Histidine kinase-like ATPase, C-terminal domain"/>
    <property type="match status" value="1"/>
</dbReference>
<dbReference type="InterPro" id="IPR035965">
    <property type="entry name" value="PAS-like_dom_sf"/>
</dbReference>
<evidence type="ECO:0000259" key="8">
    <source>
        <dbReference type="PROSITE" id="PS50113"/>
    </source>
</evidence>
<dbReference type="PROSITE" id="PS50109">
    <property type="entry name" value="HIS_KIN"/>
    <property type="match status" value="1"/>
</dbReference>
<feature type="domain" description="PAC" evidence="8">
    <location>
        <begin position="107"/>
        <end position="159"/>
    </location>
</feature>
<dbReference type="InterPro" id="IPR004358">
    <property type="entry name" value="Sig_transdc_His_kin-like_C"/>
</dbReference>
<evidence type="ECO:0000256" key="4">
    <source>
        <dbReference type="ARBA" id="ARBA00022679"/>
    </source>
</evidence>
<organism evidence="9 10">
    <name type="scientific">Crateriforma conspicua</name>
    <dbReference type="NCBI Taxonomy" id="2527996"/>
    <lineage>
        <taxon>Bacteria</taxon>
        <taxon>Pseudomonadati</taxon>
        <taxon>Planctomycetota</taxon>
        <taxon>Planctomycetia</taxon>
        <taxon>Planctomycetales</taxon>
        <taxon>Planctomycetaceae</taxon>
        <taxon>Crateriforma</taxon>
    </lineage>
</organism>